<evidence type="ECO:0000259" key="2">
    <source>
        <dbReference type="PROSITE" id="PS51159"/>
    </source>
</evidence>
<keyword evidence="4" id="KW-1185">Reference proteome</keyword>
<evidence type="ECO:0000256" key="1">
    <source>
        <dbReference type="SAM" id="MobiDB-lite"/>
    </source>
</evidence>
<dbReference type="InterPro" id="IPR005036">
    <property type="entry name" value="CBM21_dom"/>
</dbReference>
<feature type="region of interest" description="Disordered" evidence="1">
    <location>
        <begin position="76"/>
        <end position="100"/>
    </location>
</feature>
<name>A0ABR4NW54_9SACH</name>
<organism evidence="3 4">
    <name type="scientific">Nakaseomyces bracarensis</name>
    <dbReference type="NCBI Taxonomy" id="273131"/>
    <lineage>
        <taxon>Eukaryota</taxon>
        <taxon>Fungi</taxon>
        <taxon>Dikarya</taxon>
        <taxon>Ascomycota</taxon>
        <taxon>Saccharomycotina</taxon>
        <taxon>Saccharomycetes</taxon>
        <taxon>Saccharomycetales</taxon>
        <taxon>Saccharomycetaceae</taxon>
        <taxon>Nakaseomyces</taxon>
    </lineage>
</organism>
<sequence length="532" mass="59942">MTYIKADSNVRSPSGRKNSAIVGASTATSLQFLHKPQRVSQMNKDRFPEEELLRNTQLNKNIHSRTVDSNYEEYVSETSRGGNSPVEEFEPLSPKSTLPGLDTMNLDGLTDDSMVAPFSPPVYKKSGELVKSSLKRRSKSLPSTPGLNAPMHVSVRAPNKLVRSKSVHFDQKAPVRYFNKNERPIDVSNADIYDQYGSYTGDYSDEPRNKADEISAMMQNMSLDQKTRDRLHALEMESRRVENNGTAPPQNNNNNNNNNTKKDKKLRKSKRFAAIQNKEGKSGESDKENNDNDSPSPVSSSDNSANSSQTSLKDIINGQKPVMNTFRSELGPTMLGPNQSFFSSGNVQQHQQHRVVGLYNENFPILSNKNPKSLKLNIFINLSQKKEVFLQELSLHIHRERAFFSPGSGIDNGTPMNTRLLSGRVLVRNIFFDKRVVIRYTWNGWRTVGEVECVWVSDGDGVVPGGSAMDVFHFVIDDASKWAGKARIEFCIQYTTRDDIHRLEFWDNNCGKNYSVDLVMDGFRNPFANALR</sequence>
<reference evidence="3 4" key="1">
    <citation type="submission" date="2024-05" db="EMBL/GenBank/DDBJ databases">
        <title>Long read based assembly of the Candida bracarensis genome reveals expanded adhesin content.</title>
        <authorList>
            <person name="Marcet-Houben M."/>
            <person name="Ksiezopolska E."/>
            <person name="Gabaldon T."/>
        </authorList>
    </citation>
    <scope>NUCLEOTIDE SEQUENCE [LARGE SCALE GENOMIC DNA]</scope>
    <source>
        <strain evidence="3 4">CBM6</strain>
    </source>
</reference>
<comment type="caution">
    <text evidence="3">The sequence shown here is derived from an EMBL/GenBank/DDBJ whole genome shotgun (WGS) entry which is preliminary data.</text>
</comment>
<proteinExistence type="predicted"/>
<dbReference type="Pfam" id="PF03370">
    <property type="entry name" value="CBM_21"/>
    <property type="match status" value="1"/>
</dbReference>
<dbReference type="EMBL" id="JBEVYD010000005">
    <property type="protein sequence ID" value="KAL3232933.1"/>
    <property type="molecule type" value="Genomic_DNA"/>
</dbReference>
<feature type="compositionally biased region" description="Basic residues" evidence="1">
    <location>
        <begin position="262"/>
        <end position="271"/>
    </location>
</feature>
<dbReference type="Gene3D" id="2.60.40.2440">
    <property type="entry name" value="Carbohydrate binding type-21 domain"/>
    <property type="match status" value="1"/>
</dbReference>
<dbReference type="PANTHER" id="PTHR12307">
    <property type="entry name" value="PROTEIN PHOSPHATASE 1 REGULATORY SUBUNIT"/>
    <property type="match status" value="1"/>
</dbReference>
<evidence type="ECO:0000313" key="3">
    <source>
        <dbReference type="EMBL" id="KAL3232933.1"/>
    </source>
</evidence>
<dbReference type="PROSITE" id="PS51159">
    <property type="entry name" value="CBM21"/>
    <property type="match status" value="1"/>
</dbReference>
<feature type="compositionally biased region" description="Basic and acidic residues" evidence="1">
    <location>
        <begin position="278"/>
        <end position="290"/>
    </location>
</feature>
<evidence type="ECO:0000313" key="4">
    <source>
        <dbReference type="Proteomes" id="UP001623330"/>
    </source>
</evidence>
<accession>A0ABR4NW54</accession>
<dbReference type="InterPro" id="IPR050782">
    <property type="entry name" value="PP1_regulatory_subunit_3"/>
</dbReference>
<dbReference type="InterPro" id="IPR038175">
    <property type="entry name" value="CBM21_dom_sf"/>
</dbReference>
<gene>
    <name evidence="3" type="ORF">RNJ44_04849</name>
</gene>
<dbReference type="Proteomes" id="UP001623330">
    <property type="component" value="Unassembled WGS sequence"/>
</dbReference>
<protein>
    <submittedName>
        <fullName evidence="3">GLC7-interacting protein 2</fullName>
    </submittedName>
</protein>
<feature type="compositionally biased region" description="Low complexity" evidence="1">
    <location>
        <begin position="292"/>
        <end position="308"/>
    </location>
</feature>
<feature type="region of interest" description="Disordered" evidence="1">
    <location>
        <begin position="241"/>
        <end position="320"/>
    </location>
</feature>
<feature type="domain" description="CBM21" evidence="2">
    <location>
        <begin position="396"/>
        <end position="517"/>
    </location>
</feature>
<dbReference type="PANTHER" id="PTHR12307:SF36">
    <property type="entry name" value="GLYCOGEN-BINDING SUBUNIT 76A"/>
    <property type="match status" value="1"/>
</dbReference>